<dbReference type="EMBL" id="ML170199">
    <property type="protein sequence ID" value="TDL19206.1"/>
    <property type="molecule type" value="Genomic_DNA"/>
</dbReference>
<sequence length="93" mass="9907">MKFFILIMLVAVIPAALAQRGESILRVGDFKLDKLNRRACVPSKCDCTGFAPGLFCGDGFLGCKKGVVYQCDKDGHTSCDLGLEGSCSPPHAP</sequence>
<keyword evidence="3" id="KW-1185">Reference proteome</keyword>
<keyword evidence="1" id="KW-0732">Signal</keyword>
<protein>
    <submittedName>
        <fullName evidence="2">Uncharacterized protein</fullName>
    </submittedName>
</protein>
<evidence type="ECO:0000256" key="1">
    <source>
        <dbReference type="SAM" id="SignalP"/>
    </source>
</evidence>
<reference evidence="2 3" key="1">
    <citation type="submission" date="2018-06" db="EMBL/GenBank/DDBJ databases">
        <title>A transcriptomic atlas of mushroom development highlights an independent origin of complex multicellularity.</title>
        <authorList>
            <consortium name="DOE Joint Genome Institute"/>
            <person name="Krizsan K."/>
            <person name="Almasi E."/>
            <person name="Merenyi Z."/>
            <person name="Sahu N."/>
            <person name="Viragh M."/>
            <person name="Koszo T."/>
            <person name="Mondo S."/>
            <person name="Kiss B."/>
            <person name="Balint B."/>
            <person name="Kues U."/>
            <person name="Barry K."/>
            <person name="Hegedus J.C."/>
            <person name="Henrissat B."/>
            <person name="Johnson J."/>
            <person name="Lipzen A."/>
            <person name="Ohm R."/>
            <person name="Nagy I."/>
            <person name="Pangilinan J."/>
            <person name="Yan J."/>
            <person name="Xiong Y."/>
            <person name="Grigoriev I.V."/>
            <person name="Hibbett D.S."/>
            <person name="Nagy L.G."/>
        </authorList>
    </citation>
    <scope>NUCLEOTIDE SEQUENCE [LARGE SCALE GENOMIC DNA]</scope>
    <source>
        <strain evidence="2 3">SZMC22713</strain>
    </source>
</reference>
<proteinExistence type="predicted"/>
<feature type="signal peptide" evidence="1">
    <location>
        <begin position="1"/>
        <end position="18"/>
    </location>
</feature>
<name>A0A4Y7PVY8_9AGAM</name>
<dbReference type="Proteomes" id="UP000294933">
    <property type="component" value="Unassembled WGS sequence"/>
</dbReference>
<dbReference type="VEuPathDB" id="FungiDB:BD410DRAFT_792449"/>
<organism evidence="2 3">
    <name type="scientific">Rickenella mellea</name>
    <dbReference type="NCBI Taxonomy" id="50990"/>
    <lineage>
        <taxon>Eukaryota</taxon>
        <taxon>Fungi</taxon>
        <taxon>Dikarya</taxon>
        <taxon>Basidiomycota</taxon>
        <taxon>Agaricomycotina</taxon>
        <taxon>Agaricomycetes</taxon>
        <taxon>Hymenochaetales</taxon>
        <taxon>Rickenellaceae</taxon>
        <taxon>Rickenella</taxon>
    </lineage>
</organism>
<evidence type="ECO:0000313" key="3">
    <source>
        <dbReference type="Proteomes" id="UP000294933"/>
    </source>
</evidence>
<gene>
    <name evidence="2" type="ORF">BD410DRAFT_792449</name>
</gene>
<evidence type="ECO:0000313" key="2">
    <source>
        <dbReference type="EMBL" id="TDL19206.1"/>
    </source>
</evidence>
<dbReference type="OrthoDB" id="2443686at2759"/>
<accession>A0A4Y7PVY8</accession>
<feature type="chain" id="PRO_5021429655" evidence="1">
    <location>
        <begin position="19"/>
        <end position="93"/>
    </location>
</feature>
<dbReference type="AlphaFoldDB" id="A0A4Y7PVY8"/>